<feature type="transmembrane region" description="Helical" evidence="7">
    <location>
        <begin position="215"/>
        <end position="237"/>
    </location>
</feature>
<keyword evidence="6 7" id="KW-0472">Membrane</keyword>
<evidence type="ECO:0000256" key="3">
    <source>
        <dbReference type="ARBA" id="ARBA00022475"/>
    </source>
</evidence>
<evidence type="ECO:0000313" key="9">
    <source>
        <dbReference type="Proteomes" id="UP000288127"/>
    </source>
</evidence>
<dbReference type="OrthoDB" id="8538786at2"/>
<sequence>MSLKNKAVSGFFWSFFDKVGNNVIHFCVLLFLANVLGPEAFGLVGMLAVFVAVADSLVNSGFSQALIQRSKRATDDDFNTIFYVNIAISVVLYLILFFSAPYIAQFYGDERLTFAAQVLFLSIVINAFSVVARATLTIEINFKSQMFSNTFATIVASIVGISMALMDFGYWSIVALTLTRCLLDTSLLLYFAAWRPRLAFSIQSLKTLFSFGSKILAAGLVATIVNNLYVVLIGRFFDSTRVGYLTQATNLTNTVSKLITSLLQGVTYPIMTSVNDDEERMISIYKQLIQLTFFVTVPVMAGLAAVSPSFTDVFLSEEWAPIVPILTLLALARLITPISAVNMNLLNAIGRSDLYLKIDLMKLPLTLTAVIISAPLGVNAVAMAILTTSIVAYFINAYYPGKFFKFGAIAQFKATWRILLSGAIMYGSVSLISLENEVLTLILQVTIGALIYFASCFFMSEPSMKQVVSLLKRAHDKKPLADI</sequence>
<keyword evidence="9" id="KW-1185">Reference proteome</keyword>
<feature type="transmembrane region" description="Helical" evidence="7">
    <location>
        <begin position="114"/>
        <end position="134"/>
    </location>
</feature>
<feature type="transmembrane region" description="Helical" evidence="7">
    <location>
        <begin position="441"/>
        <end position="460"/>
    </location>
</feature>
<feature type="transmembrane region" description="Helical" evidence="7">
    <location>
        <begin position="367"/>
        <end position="395"/>
    </location>
</feature>
<comment type="caution">
    <text evidence="8">The sequence shown here is derived from an EMBL/GenBank/DDBJ whole genome shotgun (WGS) entry which is preliminary data.</text>
</comment>
<gene>
    <name evidence="8" type="ORF">CWI76_05675</name>
</gene>
<feature type="transmembrane region" description="Helical" evidence="7">
    <location>
        <begin position="40"/>
        <end position="59"/>
    </location>
</feature>
<feature type="transmembrane region" description="Helical" evidence="7">
    <location>
        <begin position="12"/>
        <end position="34"/>
    </location>
</feature>
<comment type="similarity">
    <text evidence="2">Belongs to the polysaccharide synthase family.</text>
</comment>
<keyword evidence="5 7" id="KW-1133">Transmembrane helix</keyword>
<feature type="transmembrane region" description="Helical" evidence="7">
    <location>
        <begin position="288"/>
        <end position="310"/>
    </location>
</feature>
<dbReference type="EMBL" id="PIPZ01000002">
    <property type="protein sequence ID" value="RUO59625.1"/>
    <property type="molecule type" value="Genomic_DNA"/>
</dbReference>
<feature type="transmembrane region" description="Helical" evidence="7">
    <location>
        <begin position="80"/>
        <end position="102"/>
    </location>
</feature>
<evidence type="ECO:0000256" key="5">
    <source>
        <dbReference type="ARBA" id="ARBA00022989"/>
    </source>
</evidence>
<dbReference type="Proteomes" id="UP000288127">
    <property type="component" value="Unassembled WGS sequence"/>
</dbReference>
<protein>
    <submittedName>
        <fullName evidence="8">Flippase</fullName>
    </submittedName>
</protein>
<evidence type="ECO:0000256" key="7">
    <source>
        <dbReference type="SAM" id="Phobius"/>
    </source>
</evidence>
<dbReference type="PANTHER" id="PTHR30250">
    <property type="entry name" value="PST FAMILY PREDICTED COLANIC ACID TRANSPORTER"/>
    <property type="match status" value="1"/>
</dbReference>
<evidence type="ECO:0000313" key="8">
    <source>
        <dbReference type="EMBL" id="RUO59625.1"/>
    </source>
</evidence>
<evidence type="ECO:0000256" key="2">
    <source>
        <dbReference type="ARBA" id="ARBA00007430"/>
    </source>
</evidence>
<keyword evidence="3" id="KW-1003">Cell membrane</keyword>
<evidence type="ECO:0000256" key="1">
    <source>
        <dbReference type="ARBA" id="ARBA00004651"/>
    </source>
</evidence>
<organism evidence="8 9">
    <name type="scientific">Pseudidiomarina marina</name>
    <dbReference type="NCBI Taxonomy" id="502366"/>
    <lineage>
        <taxon>Bacteria</taxon>
        <taxon>Pseudomonadati</taxon>
        <taxon>Pseudomonadota</taxon>
        <taxon>Gammaproteobacteria</taxon>
        <taxon>Alteromonadales</taxon>
        <taxon>Idiomarinaceae</taxon>
        <taxon>Pseudidiomarina</taxon>
    </lineage>
</organism>
<proteinExistence type="inferred from homology"/>
<accession>A0A432YFE9</accession>
<evidence type="ECO:0000256" key="6">
    <source>
        <dbReference type="ARBA" id="ARBA00023136"/>
    </source>
</evidence>
<comment type="subcellular location">
    <subcellularLocation>
        <location evidence="1">Cell membrane</location>
        <topology evidence="1">Multi-pass membrane protein</topology>
    </subcellularLocation>
</comment>
<feature type="transmembrane region" description="Helical" evidence="7">
    <location>
        <begin position="322"/>
        <end position="346"/>
    </location>
</feature>
<feature type="transmembrane region" description="Helical" evidence="7">
    <location>
        <begin position="146"/>
        <end position="165"/>
    </location>
</feature>
<dbReference type="CDD" id="cd13127">
    <property type="entry name" value="MATE_tuaB_like"/>
    <property type="match status" value="1"/>
</dbReference>
<dbReference type="PANTHER" id="PTHR30250:SF10">
    <property type="entry name" value="LIPOPOLYSACCHARIDE BIOSYNTHESIS PROTEIN WZXC"/>
    <property type="match status" value="1"/>
</dbReference>
<name>A0A432YFE9_9GAMM</name>
<dbReference type="Pfam" id="PF13440">
    <property type="entry name" value="Polysacc_synt_3"/>
    <property type="match status" value="1"/>
</dbReference>
<dbReference type="AlphaFoldDB" id="A0A432YFE9"/>
<dbReference type="RefSeq" id="WP_126759397.1">
    <property type="nucleotide sequence ID" value="NZ_PIPZ01000002.1"/>
</dbReference>
<keyword evidence="4 7" id="KW-0812">Transmembrane</keyword>
<evidence type="ECO:0000256" key="4">
    <source>
        <dbReference type="ARBA" id="ARBA00022692"/>
    </source>
</evidence>
<dbReference type="GO" id="GO:0005886">
    <property type="term" value="C:plasma membrane"/>
    <property type="evidence" value="ECO:0007669"/>
    <property type="project" value="UniProtKB-SubCell"/>
</dbReference>
<feature type="transmembrane region" description="Helical" evidence="7">
    <location>
        <begin position="415"/>
        <end position="434"/>
    </location>
</feature>
<reference evidence="9" key="1">
    <citation type="journal article" date="2018" name="Front. Microbiol.">
        <title>Genome-Based Analysis Reveals the Taxonomy and Diversity of the Family Idiomarinaceae.</title>
        <authorList>
            <person name="Liu Y."/>
            <person name="Lai Q."/>
            <person name="Shao Z."/>
        </authorList>
    </citation>
    <scope>NUCLEOTIDE SEQUENCE [LARGE SCALE GENOMIC DNA]</scope>
    <source>
        <strain evidence="9">PIM1</strain>
    </source>
</reference>
<dbReference type="InterPro" id="IPR050833">
    <property type="entry name" value="Poly_Biosynth_Transport"/>
</dbReference>